<reference evidence="1" key="2">
    <citation type="submission" date="2022-08" db="UniProtKB">
        <authorList>
            <consortium name="EnsemblMetazoa"/>
        </authorList>
    </citation>
    <scope>IDENTIFICATION</scope>
    <source>
        <strain evidence="1">STECLA/ALBI9_A</strain>
    </source>
</reference>
<dbReference type="AlphaFoldDB" id="A0A182FZD1"/>
<protein>
    <submittedName>
        <fullName evidence="1">Uncharacterized protein</fullName>
    </submittedName>
</protein>
<dbReference type="EnsemblMetazoa" id="AALB014947-RA">
    <property type="protein sequence ID" value="AALB014947-PA"/>
    <property type="gene ID" value="AALB014947"/>
</dbReference>
<name>A0A182FZD1_ANOAL</name>
<proteinExistence type="predicted"/>
<dbReference type="VEuPathDB" id="VectorBase:AALB014947"/>
<accession>A0A182FZD1</accession>
<dbReference type="Proteomes" id="UP000069272">
    <property type="component" value="Chromosome 3R"/>
</dbReference>
<reference evidence="1 2" key="1">
    <citation type="journal article" date="2017" name="G3 (Bethesda)">
        <title>The Physical Genome Mapping of Anopheles albimanus Corrected Scaffold Misassemblies and Identified Interarm Rearrangements in Genus Anopheles.</title>
        <authorList>
            <person name="Artemov G.N."/>
            <person name="Peery A.N."/>
            <person name="Jiang X."/>
            <person name="Tu Z."/>
            <person name="Stegniy V.N."/>
            <person name="Sharakhova M.V."/>
            <person name="Sharakhov I.V."/>
        </authorList>
    </citation>
    <scope>NUCLEOTIDE SEQUENCE [LARGE SCALE GENOMIC DNA]</scope>
    <source>
        <strain evidence="1 2">ALBI9_A</strain>
    </source>
</reference>
<organism evidence="1 2">
    <name type="scientific">Anopheles albimanus</name>
    <name type="common">New world malaria mosquito</name>
    <dbReference type="NCBI Taxonomy" id="7167"/>
    <lineage>
        <taxon>Eukaryota</taxon>
        <taxon>Metazoa</taxon>
        <taxon>Ecdysozoa</taxon>
        <taxon>Arthropoda</taxon>
        <taxon>Hexapoda</taxon>
        <taxon>Insecta</taxon>
        <taxon>Pterygota</taxon>
        <taxon>Neoptera</taxon>
        <taxon>Endopterygota</taxon>
        <taxon>Diptera</taxon>
        <taxon>Nematocera</taxon>
        <taxon>Culicoidea</taxon>
        <taxon>Culicidae</taxon>
        <taxon>Anophelinae</taxon>
        <taxon>Anopheles</taxon>
    </lineage>
</organism>
<keyword evidence="2" id="KW-1185">Reference proteome</keyword>
<evidence type="ECO:0000313" key="2">
    <source>
        <dbReference type="Proteomes" id="UP000069272"/>
    </source>
</evidence>
<evidence type="ECO:0000313" key="1">
    <source>
        <dbReference type="EnsemblMetazoa" id="AALB014947-PA"/>
    </source>
</evidence>
<sequence length="75" mass="8124">RDDGVCTIAVRIANACYGWQQIEAIMLMIIAKATTDDEAPSLFDEDVASRAEGGALHTLLWVTYFGGFIGACVDR</sequence>